<feature type="compositionally biased region" description="Pro residues" evidence="2">
    <location>
        <begin position="1068"/>
        <end position="1083"/>
    </location>
</feature>
<feature type="compositionally biased region" description="Basic residues" evidence="2">
    <location>
        <begin position="1"/>
        <end position="10"/>
    </location>
</feature>
<feature type="compositionally biased region" description="Low complexity" evidence="2">
    <location>
        <begin position="431"/>
        <end position="442"/>
    </location>
</feature>
<gene>
    <name evidence="3" type="ORF">P153DRAFT_396295</name>
</gene>
<evidence type="ECO:0000313" key="4">
    <source>
        <dbReference type="Proteomes" id="UP000799771"/>
    </source>
</evidence>
<keyword evidence="4" id="KW-1185">Reference proteome</keyword>
<feature type="region of interest" description="Disordered" evidence="2">
    <location>
        <begin position="402"/>
        <end position="463"/>
    </location>
</feature>
<feature type="region of interest" description="Disordered" evidence="2">
    <location>
        <begin position="1150"/>
        <end position="1196"/>
    </location>
</feature>
<name>A0A6A6AGB5_9PLEO</name>
<protein>
    <submittedName>
        <fullName evidence="3">Uncharacterized protein</fullName>
    </submittedName>
</protein>
<dbReference type="AlphaFoldDB" id="A0A6A6AGB5"/>
<feature type="region of interest" description="Disordered" evidence="2">
    <location>
        <begin position="815"/>
        <end position="951"/>
    </location>
</feature>
<keyword evidence="1" id="KW-0175">Coiled coil</keyword>
<reference evidence="3" key="1">
    <citation type="journal article" date="2020" name="Stud. Mycol.">
        <title>101 Dothideomycetes genomes: a test case for predicting lifestyles and emergence of pathogens.</title>
        <authorList>
            <person name="Haridas S."/>
            <person name="Albert R."/>
            <person name="Binder M."/>
            <person name="Bloem J."/>
            <person name="Labutti K."/>
            <person name="Salamov A."/>
            <person name="Andreopoulos B."/>
            <person name="Baker S."/>
            <person name="Barry K."/>
            <person name="Bills G."/>
            <person name="Bluhm B."/>
            <person name="Cannon C."/>
            <person name="Castanera R."/>
            <person name="Culley D."/>
            <person name="Daum C."/>
            <person name="Ezra D."/>
            <person name="Gonzalez J."/>
            <person name="Henrissat B."/>
            <person name="Kuo A."/>
            <person name="Liang C."/>
            <person name="Lipzen A."/>
            <person name="Lutzoni F."/>
            <person name="Magnuson J."/>
            <person name="Mondo S."/>
            <person name="Nolan M."/>
            <person name="Ohm R."/>
            <person name="Pangilinan J."/>
            <person name="Park H.-J."/>
            <person name="Ramirez L."/>
            <person name="Alfaro M."/>
            <person name="Sun H."/>
            <person name="Tritt A."/>
            <person name="Yoshinaga Y."/>
            <person name="Zwiers L.-H."/>
            <person name="Turgeon B."/>
            <person name="Goodwin S."/>
            <person name="Spatafora J."/>
            <person name="Crous P."/>
            <person name="Grigoriev I."/>
        </authorList>
    </citation>
    <scope>NUCLEOTIDE SEQUENCE</scope>
    <source>
        <strain evidence="3">CBS 119687</strain>
    </source>
</reference>
<evidence type="ECO:0000256" key="1">
    <source>
        <dbReference type="SAM" id="Coils"/>
    </source>
</evidence>
<feature type="compositionally biased region" description="Polar residues" evidence="2">
    <location>
        <begin position="405"/>
        <end position="429"/>
    </location>
</feature>
<dbReference type="RefSeq" id="XP_033524344.1">
    <property type="nucleotide sequence ID" value="XM_033671469.1"/>
</dbReference>
<feature type="compositionally biased region" description="Basic and acidic residues" evidence="2">
    <location>
        <begin position="1186"/>
        <end position="1196"/>
    </location>
</feature>
<feature type="region of interest" description="Disordered" evidence="2">
    <location>
        <begin position="997"/>
        <end position="1102"/>
    </location>
</feature>
<feature type="coiled-coil region" evidence="1">
    <location>
        <begin position="468"/>
        <end position="495"/>
    </location>
</feature>
<feature type="region of interest" description="Disordered" evidence="2">
    <location>
        <begin position="106"/>
        <end position="126"/>
    </location>
</feature>
<feature type="compositionally biased region" description="Pro residues" evidence="2">
    <location>
        <begin position="112"/>
        <end position="126"/>
    </location>
</feature>
<evidence type="ECO:0000313" key="3">
    <source>
        <dbReference type="EMBL" id="KAF2129957.1"/>
    </source>
</evidence>
<feature type="coiled-coil region" evidence="1">
    <location>
        <begin position="615"/>
        <end position="656"/>
    </location>
</feature>
<feature type="coiled-coil region" evidence="1">
    <location>
        <begin position="520"/>
        <end position="554"/>
    </location>
</feature>
<dbReference type="Proteomes" id="UP000799771">
    <property type="component" value="Unassembled WGS sequence"/>
</dbReference>
<organism evidence="3 4">
    <name type="scientific">Dothidotthia symphoricarpi CBS 119687</name>
    <dbReference type="NCBI Taxonomy" id="1392245"/>
    <lineage>
        <taxon>Eukaryota</taxon>
        <taxon>Fungi</taxon>
        <taxon>Dikarya</taxon>
        <taxon>Ascomycota</taxon>
        <taxon>Pezizomycotina</taxon>
        <taxon>Dothideomycetes</taxon>
        <taxon>Pleosporomycetidae</taxon>
        <taxon>Pleosporales</taxon>
        <taxon>Dothidotthiaceae</taxon>
        <taxon>Dothidotthia</taxon>
    </lineage>
</organism>
<accession>A0A6A6AGB5</accession>
<dbReference type="EMBL" id="ML977505">
    <property type="protein sequence ID" value="KAF2129957.1"/>
    <property type="molecule type" value="Genomic_DNA"/>
</dbReference>
<evidence type="ECO:0000256" key="2">
    <source>
        <dbReference type="SAM" id="MobiDB-lite"/>
    </source>
</evidence>
<feature type="compositionally biased region" description="Polar residues" evidence="2">
    <location>
        <begin position="864"/>
        <end position="880"/>
    </location>
</feature>
<feature type="compositionally biased region" description="Polar residues" evidence="2">
    <location>
        <begin position="824"/>
        <end position="836"/>
    </location>
</feature>
<proteinExistence type="predicted"/>
<feature type="compositionally biased region" description="Polar residues" evidence="2">
    <location>
        <begin position="1033"/>
        <end position="1044"/>
    </location>
</feature>
<dbReference type="OrthoDB" id="5431474at2759"/>
<dbReference type="GeneID" id="54411901"/>
<feature type="region of interest" description="Disordered" evidence="2">
    <location>
        <begin position="1"/>
        <end position="25"/>
    </location>
</feature>
<sequence length="1196" mass="130827">MNSKKLFSRRLKQEPSEPYYRTGGLLPIDMGPSNFSNGLEEKTTSSAGRRRLPNLKIIPPDPKQFNLSALSSQHNAALASSASNLKAVFSDMIRSPISVAIVSPDPSLTHKPLPPRPRSVSLPPTPDLPAELPGSILLDNQGFPPCAAPEASIPTRPVWQNIRRETDPTDRYTEDLGDVSTLLCLFPKPLSHAGSSPDLNSPHSTLKSVRSNNTLNASFSAKPSPLKGKAMQHLNETCSRKRSRQSLLELSLFTDSKYSSLANEDANINLKDQLDASKLLQPSPIAVESVTWGSEAGSLEFHRRDFGAPTLTPPMVPSKQIEELVATVTTRDQTILTLQSHLGSLRASHEAHIASFAETYAAEVASLKNHARVLEEQLFQHASVHHAPSNDLLFLFDTTAPPTPSCESSRHTSSIESAGSISPVQSDLEGQQRSLQRSQPSPEMESLKRRLSTSRRPDTANRNLLPELNQFKQNNAALQKQIESLMAKLNESKKSERTLKDSLQDSEDRCTQWQDQAVRADKIAKSAKALQNTIDNLENRLEIANIDKLDAEEQLFNLRVQQCPFDIGTSKPRCPAVAEDDHMKDAHTSMSTAYSTGSPRNSQEPITLSAFAAHMERLQDVIGQKDAQISELEGENEELRQRHSQLEQENNETNLRLDIQSELIEKTRQTDTHIEQLRTAIIDREAIIGEKEKSIRLVERQLEHHKLLLEAEIRKHAKMTLHAAVKDDPLPELNMLAAKEEVDKWINKLNQRLKKEKPMTEGPVPGNALEAQVEDMRQEIEFYVREIIYYKLDVKGYKSDIKKLKRGTTQLNCYGGKTSDLESDTSSLRPAPTSSRLRFPAATSDVGGVGATLSARPIPPFARGSTNRPVTPPLSGSTSKPGRLPADSKKPTGKYNPQPFDVKTPRTPHRKVDSKTVNDVENVDPSISPRPVVRLSPPCGNPTPASPAREKSGDVLMDCALSTLASNMKVDGVDGSCMRHGTAVEMMSRPQVLTTGVSSGIERQQPAPAVSPKKVKTIPARPPRPQHGLFDTPTANPQNTNSRPSNPPNETARLALDHSLPTTSIPHTPQPAPAAAEPSPPQQPDRKPSAPSTSNTPFVIAMGSPHNPTLNLLAPVASSIPAACSITRNCALLKSAPLQMNTVCPGELGEGGGVDEDGVRGREGFRTPSRRRSGSVGSVVTAIRVSRREKDGEKGV</sequence>